<proteinExistence type="predicted"/>
<evidence type="ECO:0000259" key="3">
    <source>
        <dbReference type="PROSITE" id="PS51462"/>
    </source>
</evidence>
<comment type="caution">
    <text evidence="4">The sequence shown here is derived from an EMBL/GenBank/DDBJ whole genome shotgun (WGS) entry which is preliminary data.</text>
</comment>
<dbReference type="Pfam" id="PF00293">
    <property type="entry name" value="NUDIX"/>
    <property type="match status" value="1"/>
</dbReference>
<dbReference type="InterPro" id="IPR015797">
    <property type="entry name" value="NUDIX_hydrolase-like_dom_sf"/>
</dbReference>
<reference evidence="4 5" key="1">
    <citation type="submission" date="2019-06" db="EMBL/GenBank/DDBJ databases">
        <title>Whole genome shotgun sequence of Brevibacillus parabrevis NBRC 12334.</title>
        <authorList>
            <person name="Hosoyama A."/>
            <person name="Uohara A."/>
            <person name="Ohji S."/>
            <person name="Ichikawa N."/>
        </authorList>
    </citation>
    <scope>NUCLEOTIDE SEQUENCE [LARGE SCALE GENOMIC DNA]</scope>
    <source>
        <strain evidence="4 5">NBRC 12334</strain>
    </source>
</reference>
<evidence type="ECO:0000313" key="4">
    <source>
        <dbReference type="EMBL" id="GEB34224.1"/>
    </source>
</evidence>
<evidence type="ECO:0000256" key="1">
    <source>
        <dbReference type="ARBA" id="ARBA00001946"/>
    </source>
</evidence>
<organism evidence="4 5">
    <name type="scientific">Brevibacillus parabrevis</name>
    <dbReference type="NCBI Taxonomy" id="54914"/>
    <lineage>
        <taxon>Bacteria</taxon>
        <taxon>Bacillati</taxon>
        <taxon>Bacillota</taxon>
        <taxon>Bacilli</taxon>
        <taxon>Bacillales</taxon>
        <taxon>Paenibacillaceae</taxon>
        <taxon>Brevibacillus</taxon>
    </lineage>
</organism>
<evidence type="ECO:0000313" key="5">
    <source>
        <dbReference type="Proteomes" id="UP000316882"/>
    </source>
</evidence>
<name>A0A4Y3PLK2_BREPA</name>
<dbReference type="STRING" id="54914.AV540_10690"/>
<dbReference type="PROSITE" id="PS51462">
    <property type="entry name" value="NUDIX"/>
    <property type="match status" value="1"/>
</dbReference>
<sequence>MRNYFTMPVAVHLFLLRGQEILLLRRYNTGYEDGNYSVPAGHLDGNEEVKAAAIREAKEECGIDLAPSDLSLAGVMHRRSFDERIDFFVVARNWQGEIVNAEPDKCDELIWVDLDKLPDNMIPYVRQAISNYRRNEWFDSFGWEASSAHAAN</sequence>
<keyword evidence="2" id="KW-0378">Hydrolase</keyword>
<dbReference type="PANTHER" id="PTHR43046:SF16">
    <property type="entry name" value="ADP-RIBOSE PYROPHOSPHATASE YJHB-RELATED"/>
    <property type="match status" value="1"/>
</dbReference>
<comment type="cofactor">
    <cofactor evidence="1">
        <name>Mg(2+)</name>
        <dbReference type="ChEBI" id="CHEBI:18420"/>
    </cofactor>
</comment>
<dbReference type="EMBL" id="BJMH01000020">
    <property type="protein sequence ID" value="GEB34224.1"/>
    <property type="molecule type" value="Genomic_DNA"/>
</dbReference>
<dbReference type="PROSITE" id="PS00893">
    <property type="entry name" value="NUDIX_BOX"/>
    <property type="match status" value="1"/>
</dbReference>
<dbReference type="PANTHER" id="PTHR43046">
    <property type="entry name" value="GDP-MANNOSE MANNOSYL HYDROLASE"/>
    <property type="match status" value="1"/>
</dbReference>
<gene>
    <name evidence="4" type="ORF">BPA01_38040</name>
</gene>
<dbReference type="RefSeq" id="WP_122963905.1">
    <property type="nucleotide sequence ID" value="NZ_BJMH01000020.1"/>
</dbReference>
<keyword evidence="5" id="KW-1185">Reference proteome</keyword>
<evidence type="ECO:0000256" key="2">
    <source>
        <dbReference type="ARBA" id="ARBA00022801"/>
    </source>
</evidence>
<dbReference type="Gene3D" id="3.90.79.10">
    <property type="entry name" value="Nucleoside Triphosphate Pyrophosphohydrolase"/>
    <property type="match status" value="1"/>
</dbReference>
<dbReference type="CDD" id="cd04683">
    <property type="entry name" value="NUDIX_Hydrolase"/>
    <property type="match status" value="1"/>
</dbReference>
<accession>A0A4Y3PLK2</accession>
<dbReference type="SUPFAM" id="SSF55811">
    <property type="entry name" value="Nudix"/>
    <property type="match status" value="1"/>
</dbReference>
<dbReference type="GO" id="GO:0016787">
    <property type="term" value="F:hydrolase activity"/>
    <property type="evidence" value="ECO:0007669"/>
    <property type="project" value="UniProtKB-KW"/>
</dbReference>
<dbReference type="AlphaFoldDB" id="A0A4Y3PLK2"/>
<feature type="domain" description="Nudix hydrolase" evidence="3">
    <location>
        <begin position="6"/>
        <end position="135"/>
    </location>
</feature>
<dbReference type="Proteomes" id="UP000316882">
    <property type="component" value="Unassembled WGS sequence"/>
</dbReference>
<dbReference type="InterPro" id="IPR020084">
    <property type="entry name" value="NUDIX_hydrolase_CS"/>
</dbReference>
<dbReference type="InterPro" id="IPR000086">
    <property type="entry name" value="NUDIX_hydrolase_dom"/>
</dbReference>
<protein>
    <recommendedName>
        <fullName evidence="3">Nudix hydrolase domain-containing protein</fullName>
    </recommendedName>
</protein>